<accession>A0A1Q9CIV1</accession>
<organism evidence="1 2">
    <name type="scientific">Symbiodinium microadriaticum</name>
    <name type="common">Dinoflagellate</name>
    <name type="synonym">Zooxanthella microadriatica</name>
    <dbReference type="NCBI Taxonomy" id="2951"/>
    <lineage>
        <taxon>Eukaryota</taxon>
        <taxon>Sar</taxon>
        <taxon>Alveolata</taxon>
        <taxon>Dinophyceae</taxon>
        <taxon>Suessiales</taxon>
        <taxon>Symbiodiniaceae</taxon>
        <taxon>Symbiodinium</taxon>
    </lineage>
</organism>
<dbReference type="EMBL" id="LSRX01001160">
    <property type="protein sequence ID" value="OLP82852.1"/>
    <property type="molecule type" value="Genomic_DNA"/>
</dbReference>
<gene>
    <name evidence="1" type="ORF">AK812_SmicGene36434</name>
</gene>
<protein>
    <submittedName>
        <fullName evidence="1">Uncharacterized protein</fullName>
    </submittedName>
</protein>
<comment type="caution">
    <text evidence="1">The sequence shown here is derived from an EMBL/GenBank/DDBJ whole genome shotgun (WGS) entry which is preliminary data.</text>
</comment>
<proteinExistence type="predicted"/>
<dbReference type="OrthoDB" id="481505at2759"/>
<keyword evidence="2" id="KW-1185">Reference proteome</keyword>
<sequence>MTTTSRCRCFRYLISFTYACSELSGFSDFFQRCLRQNPCPSPNQVWRAAIYNDEVSAVNELKGNNTRKIQVWYMACLEYGQEYLHEELWVPMLMIRSNVVNQVEGGLSAVTAKLVQHPFRGVRNLETGLLLFQDSRMLFGKPAVLLA</sequence>
<name>A0A1Q9CIV1_SYMMI</name>
<reference evidence="1 2" key="1">
    <citation type="submission" date="2016-02" db="EMBL/GenBank/DDBJ databases">
        <title>Genome analysis of coral dinoflagellate symbionts highlights evolutionary adaptations to a symbiotic lifestyle.</title>
        <authorList>
            <person name="Aranda M."/>
            <person name="Li Y."/>
            <person name="Liew Y.J."/>
            <person name="Baumgarten S."/>
            <person name="Simakov O."/>
            <person name="Wilson M."/>
            <person name="Piel J."/>
            <person name="Ashoor H."/>
            <person name="Bougouffa S."/>
            <person name="Bajic V.B."/>
            <person name="Ryu T."/>
            <person name="Ravasi T."/>
            <person name="Bayer T."/>
            <person name="Micklem G."/>
            <person name="Kim H."/>
            <person name="Bhak J."/>
            <person name="Lajeunesse T.C."/>
            <person name="Voolstra C.R."/>
        </authorList>
    </citation>
    <scope>NUCLEOTIDE SEQUENCE [LARGE SCALE GENOMIC DNA]</scope>
    <source>
        <strain evidence="1 2">CCMP2467</strain>
    </source>
</reference>
<dbReference type="Proteomes" id="UP000186817">
    <property type="component" value="Unassembled WGS sequence"/>
</dbReference>
<evidence type="ECO:0000313" key="1">
    <source>
        <dbReference type="EMBL" id="OLP82852.1"/>
    </source>
</evidence>
<dbReference type="AlphaFoldDB" id="A0A1Q9CIV1"/>
<evidence type="ECO:0000313" key="2">
    <source>
        <dbReference type="Proteomes" id="UP000186817"/>
    </source>
</evidence>